<dbReference type="PANTHER" id="PTHR42085">
    <property type="entry name" value="F-BOX DOMAIN-CONTAINING PROTEIN"/>
    <property type="match status" value="1"/>
</dbReference>
<evidence type="ECO:0000313" key="2">
    <source>
        <dbReference type="Proteomes" id="UP000800235"/>
    </source>
</evidence>
<comment type="caution">
    <text evidence="1">The sequence shown here is derived from an EMBL/GenBank/DDBJ whole genome shotgun (WGS) entry which is preliminary data.</text>
</comment>
<name>A0A9P4NH54_9PEZI</name>
<protein>
    <submittedName>
        <fullName evidence="1">Uncharacterized protein</fullName>
    </submittedName>
</protein>
<dbReference type="AlphaFoldDB" id="A0A9P4NH54"/>
<keyword evidence="2" id="KW-1185">Reference proteome</keyword>
<gene>
    <name evidence="1" type="ORF">EJ08DRAFT_738411</name>
</gene>
<dbReference type="EMBL" id="MU007104">
    <property type="protein sequence ID" value="KAF2421002.1"/>
    <property type="molecule type" value="Genomic_DNA"/>
</dbReference>
<reference evidence="1" key="1">
    <citation type="journal article" date="2020" name="Stud. Mycol.">
        <title>101 Dothideomycetes genomes: a test case for predicting lifestyles and emergence of pathogens.</title>
        <authorList>
            <person name="Haridas S."/>
            <person name="Albert R."/>
            <person name="Binder M."/>
            <person name="Bloem J."/>
            <person name="Labutti K."/>
            <person name="Salamov A."/>
            <person name="Andreopoulos B."/>
            <person name="Baker S."/>
            <person name="Barry K."/>
            <person name="Bills G."/>
            <person name="Bluhm B."/>
            <person name="Cannon C."/>
            <person name="Castanera R."/>
            <person name="Culley D."/>
            <person name="Daum C."/>
            <person name="Ezra D."/>
            <person name="Gonzalez J."/>
            <person name="Henrissat B."/>
            <person name="Kuo A."/>
            <person name="Liang C."/>
            <person name="Lipzen A."/>
            <person name="Lutzoni F."/>
            <person name="Magnuson J."/>
            <person name="Mondo S."/>
            <person name="Nolan M."/>
            <person name="Ohm R."/>
            <person name="Pangilinan J."/>
            <person name="Park H.-J."/>
            <person name="Ramirez L."/>
            <person name="Alfaro M."/>
            <person name="Sun H."/>
            <person name="Tritt A."/>
            <person name="Yoshinaga Y."/>
            <person name="Zwiers L.-H."/>
            <person name="Turgeon B."/>
            <person name="Goodwin S."/>
            <person name="Spatafora J."/>
            <person name="Crous P."/>
            <person name="Grigoriev I."/>
        </authorList>
    </citation>
    <scope>NUCLEOTIDE SEQUENCE</scope>
    <source>
        <strain evidence="1">CBS 130266</strain>
    </source>
</reference>
<organism evidence="1 2">
    <name type="scientific">Tothia fuscella</name>
    <dbReference type="NCBI Taxonomy" id="1048955"/>
    <lineage>
        <taxon>Eukaryota</taxon>
        <taxon>Fungi</taxon>
        <taxon>Dikarya</taxon>
        <taxon>Ascomycota</taxon>
        <taxon>Pezizomycotina</taxon>
        <taxon>Dothideomycetes</taxon>
        <taxon>Pleosporomycetidae</taxon>
        <taxon>Venturiales</taxon>
        <taxon>Cylindrosympodiaceae</taxon>
        <taxon>Tothia</taxon>
    </lineage>
</organism>
<dbReference type="Proteomes" id="UP000800235">
    <property type="component" value="Unassembled WGS sequence"/>
</dbReference>
<dbReference type="InterPro" id="IPR038883">
    <property type="entry name" value="AN11006-like"/>
</dbReference>
<accession>A0A9P4NH54</accession>
<dbReference type="PANTHER" id="PTHR42085:SF1">
    <property type="entry name" value="F-BOX DOMAIN-CONTAINING PROTEIN"/>
    <property type="match status" value="1"/>
</dbReference>
<dbReference type="OrthoDB" id="2951834at2759"/>
<evidence type="ECO:0000313" key="1">
    <source>
        <dbReference type="EMBL" id="KAF2421002.1"/>
    </source>
</evidence>
<proteinExistence type="predicted"/>
<sequence>MVTTTMTIPKEASLLGIPAELRLAIYGYLFDNLVVRYADVSRPKSNGAVKSASHESNNNCPQLLWTCKTFWVEALPIFYSKITLATQINPISNPTRFLRRIGPRATAAVTGLKLLELDSGYSTLTGVECHLFRDLRSLKDLVVQHHYYIAYPDYSRIGFGLSFSETHPFPGMESKIYKSLPSATFFNAMITQHPHLNMKFILKINRSTGRGFDDFTVVYRVILSSGNDSPPEAQLQFESSSVVSESFEVDSGKQRSVECWSGERAALSSTF</sequence>